<reference evidence="1" key="1">
    <citation type="submission" date="2022-10" db="EMBL/GenBank/DDBJ databases">
        <title>The WGS of Solirubrobacter ginsenosidimutans DSM 21036.</title>
        <authorList>
            <person name="Jiang Z."/>
        </authorList>
    </citation>
    <scope>NUCLEOTIDE SEQUENCE</scope>
    <source>
        <strain evidence="1">DSM 21036</strain>
    </source>
</reference>
<gene>
    <name evidence="1" type="ORF">OM076_05190</name>
</gene>
<comment type="caution">
    <text evidence="1">The sequence shown here is derived from an EMBL/GenBank/DDBJ whole genome shotgun (WGS) entry which is preliminary data.</text>
</comment>
<protein>
    <submittedName>
        <fullName evidence="1">Uncharacterized protein</fullName>
    </submittedName>
</protein>
<evidence type="ECO:0000313" key="2">
    <source>
        <dbReference type="Proteomes" id="UP001149140"/>
    </source>
</evidence>
<sequence length="125" mass="12873">MPSPDDLLADAPIQAAVTALAERNRHHLEQMTDAERNDALSHWHDLAVTVLSAAGAALGGDEDGADGNGPGRAIIVLEDAGGDEVTVHASFFPQLEDLGGEVLVTPAQAAALELLDAISGEDAEE</sequence>
<organism evidence="1 2">
    <name type="scientific">Solirubrobacter ginsenosidimutans</name>
    <dbReference type="NCBI Taxonomy" id="490573"/>
    <lineage>
        <taxon>Bacteria</taxon>
        <taxon>Bacillati</taxon>
        <taxon>Actinomycetota</taxon>
        <taxon>Thermoleophilia</taxon>
        <taxon>Solirubrobacterales</taxon>
        <taxon>Solirubrobacteraceae</taxon>
        <taxon>Solirubrobacter</taxon>
    </lineage>
</organism>
<keyword evidence="2" id="KW-1185">Reference proteome</keyword>
<accession>A0A9X3S052</accession>
<proteinExistence type="predicted"/>
<dbReference type="RefSeq" id="WP_270038406.1">
    <property type="nucleotide sequence ID" value="NZ_JAPDOD010000003.1"/>
</dbReference>
<evidence type="ECO:0000313" key="1">
    <source>
        <dbReference type="EMBL" id="MDA0159647.1"/>
    </source>
</evidence>
<name>A0A9X3S052_9ACTN</name>
<dbReference type="Proteomes" id="UP001149140">
    <property type="component" value="Unassembled WGS sequence"/>
</dbReference>
<dbReference type="AlphaFoldDB" id="A0A9X3S052"/>
<dbReference type="EMBL" id="JAPDOD010000003">
    <property type="protein sequence ID" value="MDA0159647.1"/>
    <property type="molecule type" value="Genomic_DNA"/>
</dbReference>